<accession>A0ABY5GZE4</accession>
<proteinExistence type="predicted"/>
<feature type="compositionally biased region" description="Basic and acidic residues" evidence="1">
    <location>
        <begin position="1"/>
        <end position="44"/>
    </location>
</feature>
<feature type="region of interest" description="Disordered" evidence="1">
    <location>
        <begin position="1"/>
        <end position="56"/>
    </location>
</feature>
<name>A0ABY5GZE4_9GAMM</name>
<sequence length="56" mass="6757">MSDKIVDISSKRDDVRHKRKEKQLNDLKNKFEKALPTEEHDPKKKLLKLFKKKPKK</sequence>
<evidence type="ECO:0000313" key="2">
    <source>
        <dbReference type="EMBL" id="UTW05017.1"/>
    </source>
</evidence>
<dbReference type="EMBL" id="CP073344">
    <property type="protein sequence ID" value="UTW05017.1"/>
    <property type="molecule type" value="Genomic_DNA"/>
</dbReference>
<reference evidence="2" key="1">
    <citation type="submission" date="2021-04" db="EMBL/GenBank/DDBJ databases">
        <title>Oceanospirillales bacteria with DddD are important DMSP degraders in coastal seawater.</title>
        <authorList>
            <person name="Liu J."/>
        </authorList>
    </citation>
    <scope>NUCLEOTIDE SEQUENCE</scope>
    <source>
        <strain evidence="2">GY6</strain>
    </source>
</reference>
<evidence type="ECO:0000313" key="3">
    <source>
        <dbReference type="Proteomes" id="UP001059950"/>
    </source>
</evidence>
<keyword evidence="3" id="KW-1185">Reference proteome</keyword>
<gene>
    <name evidence="2" type="ORF">KDX31_08470</name>
</gene>
<feature type="compositionally biased region" description="Basic residues" evidence="1">
    <location>
        <begin position="45"/>
        <end position="56"/>
    </location>
</feature>
<protein>
    <submittedName>
        <fullName evidence="2">Uncharacterized protein</fullName>
    </submittedName>
</protein>
<evidence type="ECO:0000256" key="1">
    <source>
        <dbReference type="SAM" id="MobiDB-lite"/>
    </source>
</evidence>
<dbReference type="Proteomes" id="UP001059950">
    <property type="component" value="Chromosome"/>
</dbReference>
<organism evidence="2 3">
    <name type="scientific">Amphritea atlantica</name>
    <dbReference type="NCBI Taxonomy" id="355243"/>
    <lineage>
        <taxon>Bacteria</taxon>
        <taxon>Pseudomonadati</taxon>
        <taxon>Pseudomonadota</taxon>
        <taxon>Gammaproteobacteria</taxon>
        <taxon>Oceanospirillales</taxon>
        <taxon>Oceanospirillaceae</taxon>
        <taxon>Amphritea</taxon>
    </lineage>
</organism>